<dbReference type="OrthoDB" id="5138418at2759"/>
<dbReference type="EMBL" id="CAJPDQ010000005">
    <property type="protein sequence ID" value="CAF9910223.1"/>
    <property type="molecule type" value="Genomic_DNA"/>
</dbReference>
<comment type="caution">
    <text evidence="3">The sequence shown here is derived from an EMBL/GenBank/DDBJ whole genome shotgun (WGS) entry which is preliminary data.</text>
</comment>
<dbReference type="AlphaFoldDB" id="A0A8H3I9N9"/>
<dbReference type="PANTHER" id="PTHR33303:SF2">
    <property type="entry name" value="COA-BINDING DOMAIN-CONTAINING PROTEIN"/>
    <property type="match status" value="1"/>
</dbReference>
<evidence type="ECO:0000313" key="4">
    <source>
        <dbReference type="Proteomes" id="UP000664169"/>
    </source>
</evidence>
<reference evidence="3" key="1">
    <citation type="submission" date="2021-03" db="EMBL/GenBank/DDBJ databases">
        <authorList>
            <person name="Tagirdzhanova G."/>
        </authorList>
    </citation>
    <scope>NUCLEOTIDE SEQUENCE</scope>
</reference>
<dbReference type="InterPro" id="IPR003781">
    <property type="entry name" value="CoA-bd"/>
</dbReference>
<dbReference type="Proteomes" id="UP000664169">
    <property type="component" value="Unassembled WGS sequence"/>
</dbReference>
<dbReference type="PANTHER" id="PTHR33303">
    <property type="entry name" value="CYTOPLASMIC PROTEIN-RELATED"/>
    <property type="match status" value="1"/>
</dbReference>
<evidence type="ECO:0000256" key="1">
    <source>
        <dbReference type="SAM" id="MobiDB-lite"/>
    </source>
</evidence>
<proteinExistence type="predicted"/>
<name>A0A8H3I9N9_9LECA</name>
<evidence type="ECO:0000259" key="2">
    <source>
        <dbReference type="SMART" id="SM00881"/>
    </source>
</evidence>
<gene>
    <name evidence="3" type="ORF">GOMPHAMPRED_007004</name>
</gene>
<evidence type="ECO:0000313" key="3">
    <source>
        <dbReference type="EMBL" id="CAF9910223.1"/>
    </source>
</evidence>
<sequence length="192" mass="20929">MSDGDNNEQIPRARLTGHMPGHIKARPGHMAKPVSTQEREAATFFEKPNFAVAGASADENKFGYKILAWYHQHSLPVTPLNPKTPVISVDGTEYKTVASPSKLENPESYALSIVTPPHITKALLKEAHEAGITAVWLQPGTFDDEVQKYAFETFQAALAGMEGGTQGGQGWCVLVDGESALERAGRKWESRL</sequence>
<dbReference type="SUPFAM" id="SSF51735">
    <property type="entry name" value="NAD(P)-binding Rossmann-fold domains"/>
    <property type="match status" value="1"/>
</dbReference>
<dbReference type="Pfam" id="PF13380">
    <property type="entry name" value="CoA_binding_2"/>
    <property type="match status" value="1"/>
</dbReference>
<dbReference type="Gene3D" id="3.40.50.720">
    <property type="entry name" value="NAD(P)-binding Rossmann-like Domain"/>
    <property type="match status" value="1"/>
</dbReference>
<dbReference type="InterPro" id="IPR036291">
    <property type="entry name" value="NAD(P)-bd_dom_sf"/>
</dbReference>
<feature type="region of interest" description="Disordered" evidence="1">
    <location>
        <begin position="1"/>
        <end position="22"/>
    </location>
</feature>
<keyword evidence="4" id="KW-1185">Reference proteome</keyword>
<organism evidence="3 4">
    <name type="scientific">Gomphillus americanus</name>
    <dbReference type="NCBI Taxonomy" id="1940652"/>
    <lineage>
        <taxon>Eukaryota</taxon>
        <taxon>Fungi</taxon>
        <taxon>Dikarya</taxon>
        <taxon>Ascomycota</taxon>
        <taxon>Pezizomycotina</taxon>
        <taxon>Lecanoromycetes</taxon>
        <taxon>OSLEUM clade</taxon>
        <taxon>Ostropomycetidae</taxon>
        <taxon>Ostropales</taxon>
        <taxon>Graphidaceae</taxon>
        <taxon>Gomphilloideae</taxon>
        <taxon>Gomphillus</taxon>
    </lineage>
</organism>
<accession>A0A8H3I9N9</accession>
<dbReference type="SMART" id="SM00881">
    <property type="entry name" value="CoA_binding"/>
    <property type="match status" value="1"/>
</dbReference>
<protein>
    <recommendedName>
        <fullName evidence="2">CoA-binding domain-containing protein</fullName>
    </recommendedName>
</protein>
<feature type="domain" description="CoA-binding" evidence="2">
    <location>
        <begin position="44"/>
        <end position="141"/>
    </location>
</feature>